<reference evidence="1 2" key="2">
    <citation type="submission" date="2017-09" db="EMBL/GenBank/DDBJ databases">
        <title>Tripartite evolution among Lactobacillus johnsonii, Lactobacillus taiwanensis, Lactobacillus reuteri and their rodent host.</title>
        <authorList>
            <person name="Wang T."/>
            <person name="Knowles S."/>
            <person name="Cheng C."/>
        </authorList>
    </citation>
    <scope>NUCLEOTIDE SEQUENCE [LARGE SCALE GENOMIC DNA]</scope>
    <source>
        <strain evidence="1 2">103v</strain>
    </source>
</reference>
<evidence type="ECO:0000313" key="1">
    <source>
        <dbReference type="EMBL" id="OYT03684.1"/>
    </source>
</evidence>
<dbReference type="Proteomes" id="UP000216122">
    <property type="component" value="Unassembled WGS sequence"/>
</dbReference>
<evidence type="ECO:0008006" key="3">
    <source>
        <dbReference type="Google" id="ProtNLM"/>
    </source>
</evidence>
<organism evidence="1 2">
    <name type="scientific">Limosilactobacillus reuteri</name>
    <name type="common">Lactobacillus reuteri</name>
    <dbReference type="NCBI Taxonomy" id="1598"/>
    <lineage>
        <taxon>Bacteria</taxon>
        <taxon>Bacillati</taxon>
        <taxon>Bacillota</taxon>
        <taxon>Bacilli</taxon>
        <taxon>Lactobacillales</taxon>
        <taxon>Lactobacillaceae</taxon>
        <taxon>Limosilactobacillus</taxon>
    </lineage>
</organism>
<dbReference type="EMBL" id="NGQC01000030">
    <property type="protein sequence ID" value="OYT03684.1"/>
    <property type="molecule type" value="Genomic_DNA"/>
</dbReference>
<sequence length="132" mass="15073">MTPTARIVGLLSDNADHLEDILIDNICAYMIDEENVNNTHPILVVSEDNDGQRDIGNNTILSTIKRISIMFYYPINFDGDMDSIEKSVESFLYAHGIRRYLNAGHVMTPDTKNITNTLKFNYKQDEITEEDN</sequence>
<dbReference type="AlphaFoldDB" id="A0A256VKM3"/>
<proteinExistence type="predicted"/>
<name>A0A256VKM3_LIMRT</name>
<evidence type="ECO:0000313" key="2">
    <source>
        <dbReference type="Proteomes" id="UP000216122"/>
    </source>
</evidence>
<gene>
    <name evidence="1" type="ORF">CBG21_04765</name>
</gene>
<comment type="caution">
    <text evidence="1">The sequence shown here is derived from an EMBL/GenBank/DDBJ whole genome shotgun (WGS) entry which is preliminary data.</text>
</comment>
<reference evidence="2" key="1">
    <citation type="submission" date="2017-05" db="EMBL/GenBank/DDBJ databases">
        <authorList>
            <person name="Lin X.B."/>
            <person name="Stothard P."/>
            <person name="Tasseva G."/>
            <person name="Walter J."/>
        </authorList>
    </citation>
    <scope>NUCLEOTIDE SEQUENCE [LARGE SCALE GENOMIC DNA]</scope>
    <source>
        <strain evidence="2">103v</strain>
    </source>
</reference>
<dbReference type="RefSeq" id="WP_094504679.1">
    <property type="nucleotide sequence ID" value="NZ_NGPH01000030.1"/>
</dbReference>
<protein>
    <recommendedName>
        <fullName evidence="3">DUF806 family protein</fullName>
    </recommendedName>
</protein>
<accession>A0A256VKM3</accession>